<reference evidence="1" key="1">
    <citation type="submission" date="2023-06" db="EMBL/GenBank/DDBJ databases">
        <authorList>
            <person name="Noh H."/>
        </authorList>
    </citation>
    <scope>NUCLEOTIDE SEQUENCE</scope>
    <source>
        <strain evidence="1">DUCC20226</strain>
    </source>
</reference>
<comment type="caution">
    <text evidence="1">The sequence shown here is derived from an EMBL/GenBank/DDBJ whole genome shotgun (WGS) entry which is preliminary data.</text>
</comment>
<name>A0AAD9S5H9_PHOAM</name>
<keyword evidence="2" id="KW-1185">Reference proteome</keyword>
<proteinExistence type="predicted"/>
<organism evidence="1 2">
    <name type="scientific">Phomopsis amygdali</name>
    <name type="common">Fusicoccum amygdali</name>
    <dbReference type="NCBI Taxonomy" id="1214568"/>
    <lineage>
        <taxon>Eukaryota</taxon>
        <taxon>Fungi</taxon>
        <taxon>Dikarya</taxon>
        <taxon>Ascomycota</taxon>
        <taxon>Pezizomycotina</taxon>
        <taxon>Sordariomycetes</taxon>
        <taxon>Sordariomycetidae</taxon>
        <taxon>Diaporthales</taxon>
        <taxon>Diaporthaceae</taxon>
        <taxon>Diaporthe</taxon>
    </lineage>
</organism>
<evidence type="ECO:0000313" key="2">
    <source>
        <dbReference type="Proteomes" id="UP001265746"/>
    </source>
</evidence>
<protein>
    <recommendedName>
        <fullName evidence="3">Small secreted protein</fullName>
    </recommendedName>
</protein>
<accession>A0AAD9S5H9</accession>
<dbReference type="Proteomes" id="UP001265746">
    <property type="component" value="Unassembled WGS sequence"/>
</dbReference>
<dbReference type="EMBL" id="JAUJFL010000007">
    <property type="protein sequence ID" value="KAK2599654.1"/>
    <property type="molecule type" value="Genomic_DNA"/>
</dbReference>
<evidence type="ECO:0000313" key="1">
    <source>
        <dbReference type="EMBL" id="KAK2599654.1"/>
    </source>
</evidence>
<gene>
    <name evidence="1" type="ORF">N8I77_011389</name>
</gene>
<evidence type="ECO:0008006" key="3">
    <source>
        <dbReference type="Google" id="ProtNLM"/>
    </source>
</evidence>
<dbReference type="AlphaFoldDB" id="A0AAD9S5H9"/>
<sequence>MESAFQVLVNMFSLRPFRLFVIVAALSTAMATKLNVTAIATHHNASHFECWELDRPFTSSNQSGLVNTKTTVLGDVSKMTYNVIPAGFDSGFHPAPTNQWVVIVGGLGVITLPDNSSTTFTTDGGEFGLLFATDTADLTEQGHGSFFPGPTESITLQIPTKNNEIPKHRVLNANKPCTANEVAGLRAWAIGA</sequence>